<reference evidence="1 2" key="1">
    <citation type="submission" date="2019-10" db="EMBL/GenBank/DDBJ databases">
        <title>Assembly and Annotation for the nematode Trichostrongylus colubriformis.</title>
        <authorList>
            <person name="Martin J."/>
        </authorList>
    </citation>
    <scope>NUCLEOTIDE SEQUENCE [LARGE SCALE GENOMIC DNA]</scope>
    <source>
        <strain evidence="1">G859</strain>
        <tissue evidence="1">Whole worm</tissue>
    </source>
</reference>
<dbReference type="AlphaFoldDB" id="A0AAN8G8X9"/>
<dbReference type="Gene3D" id="3.40.50.150">
    <property type="entry name" value="Vaccinia Virus protein VP39"/>
    <property type="match status" value="1"/>
</dbReference>
<organism evidence="1 2">
    <name type="scientific">Trichostrongylus colubriformis</name>
    <name type="common">Black scour worm</name>
    <dbReference type="NCBI Taxonomy" id="6319"/>
    <lineage>
        <taxon>Eukaryota</taxon>
        <taxon>Metazoa</taxon>
        <taxon>Ecdysozoa</taxon>
        <taxon>Nematoda</taxon>
        <taxon>Chromadorea</taxon>
        <taxon>Rhabditida</taxon>
        <taxon>Rhabditina</taxon>
        <taxon>Rhabditomorpha</taxon>
        <taxon>Strongyloidea</taxon>
        <taxon>Trichostrongylidae</taxon>
        <taxon>Trichostrongylus</taxon>
    </lineage>
</organism>
<evidence type="ECO:0000313" key="2">
    <source>
        <dbReference type="Proteomes" id="UP001331761"/>
    </source>
</evidence>
<proteinExistence type="predicted"/>
<gene>
    <name evidence="1" type="ORF">GCK32_007232</name>
</gene>
<dbReference type="SUPFAM" id="SSF53335">
    <property type="entry name" value="S-adenosyl-L-methionine-dependent methyltransferases"/>
    <property type="match status" value="1"/>
</dbReference>
<accession>A0AAN8G8X9</accession>
<evidence type="ECO:0008006" key="3">
    <source>
        <dbReference type="Google" id="ProtNLM"/>
    </source>
</evidence>
<name>A0AAN8G8X9_TRICO</name>
<dbReference type="Proteomes" id="UP001331761">
    <property type="component" value="Unassembled WGS sequence"/>
</dbReference>
<sequence length="333" mass="37985">QILFQYVGMRYTSNLRTKTPSAASNMEGRKTKDIKSFILKESRRVVASYCEESSHSCYTIEDRPALENNSLVVQRVMLYKDSPTYSLSTVELETPQELTWKNFNSRQWSVNRLVVRLVYTKLMIAMGFVMEALQFDPQDWQNVLLIGLGGGAQNNFLSVVDFIMVNLTSIELSPTMVSMAKDWFGLVETQTNTVLVEDGVEFVHAAAQQERYKAILLDASGDASEAMVCPAKVFMQPSVIQDIASVLDDDGVLTVNILSGRDFIANEDEVLATYKPHFATCFLLRYSAAQRMLVCTHRKDWSFDKQRTRFMENFRMVDDRFDFALTDIISREN</sequence>
<evidence type="ECO:0000313" key="1">
    <source>
        <dbReference type="EMBL" id="KAK5983713.1"/>
    </source>
</evidence>
<keyword evidence="2" id="KW-1185">Reference proteome</keyword>
<comment type="caution">
    <text evidence="1">The sequence shown here is derived from an EMBL/GenBank/DDBJ whole genome shotgun (WGS) entry which is preliminary data.</text>
</comment>
<feature type="non-terminal residue" evidence="1">
    <location>
        <position position="1"/>
    </location>
</feature>
<dbReference type="InterPro" id="IPR029063">
    <property type="entry name" value="SAM-dependent_MTases_sf"/>
</dbReference>
<protein>
    <recommendedName>
        <fullName evidence="3">Methyltransferase-like protein 13</fullName>
    </recommendedName>
</protein>
<dbReference type="EMBL" id="WIXE01003688">
    <property type="protein sequence ID" value="KAK5983713.1"/>
    <property type="molecule type" value="Genomic_DNA"/>
</dbReference>